<evidence type="ECO:0000256" key="1">
    <source>
        <dbReference type="SAM" id="MobiDB-lite"/>
    </source>
</evidence>
<dbReference type="OrthoDB" id="7063246at2"/>
<dbReference type="InterPro" id="IPR052521">
    <property type="entry name" value="Cell_div_SPOR-domain"/>
</dbReference>
<keyword evidence="2" id="KW-0812">Transmembrane</keyword>
<dbReference type="GO" id="GO:0042834">
    <property type="term" value="F:peptidoglycan binding"/>
    <property type="evidence" value="ECO:0007669"/>
    <property type="project" value="InterPro"/>
</dbReference>
<dbReference type="PANTHER" id="PTHR38687">
    <property type="entry name" value="CELL DIVISION PROTEIN DEDD-RELATED"/>
    <property type="match status" value="1"/>
</dbReference>
<feature type="domain" description="SPOR" evidence="3">
    <location>
        <begin position="155"/>
        <end position="234"/>
    </location>
</feature>
<protein>
    <recommendedName>
        <fullName evidence="3">SPOR domain-containing protein</fullName>
    </recommendedName>
</protein>
<dbReference type="GO" id="GO:0032506">
    <property type="term" value="P:cytokinetic process"/>
    <property type="evidence" value="ECO:0007669"/>
    <property type="project" value="TreeGrafter"/>
</dbReference>
<dbReference type="PANTHER" id="PTHR38687:SF1">
    <property type="entry name" value="CELL DIVISION PROTEIN DEDD"/>
    <property type="match status" value="1"/>
</dbReference>
<dbReference type="GO" id="GO:0030428">
    <property type="term" value="C:cell septum"/>
    <property type="evidence" value="ECO:0007669"/>
    <property type="project" value="TreeGrafter"/>
</dbReference>
<dbReference type="InterPro" id="IPR036680">
    <property type="entry name" value="SPOR-like_sf"/>
</dbReference>
<dbReference type="RefSeq" id="WP_087283623.1">
    <property type="nucleotide sequence ID" value="NZ_CP021455.1"/>
</dbReference>
<evidence type="ECO:0000256" key="2">
    <source>
        <dbReference type="SAM" id="Phobius"/>
    </source>
</evidence>
<sequence>MTLQTRQSQHGGTILGIILGILFGLAVAVAVALYVGKVPVPFTNHNQPRTADQDAAEAERNRNWDPNSPLGSRGTGVRQPSVTGAVGGALVPPADDNVATTTLPPPQPSLVPDSDTTPPPPKPPASKPAPSAKPSDDPLGDLLRERAGTAANARSGDPFTYYVQAGAFRSSTDADAQRARLGMLGIQARVTEREQAGRTVYRVRVGPFDNKEAADRAKAQLDNNSVDSALVRVQR</sequence>
<organism evidence="4 5">
    <name type="scientific">Comamonas serinivorans</name>
    <dbReference type="NCBI Taxonomy" id="1082851"/>
    <lineage>
        <taxon>Bacteria</taxon>
        <taxon>Pseudomonadati</taxon>
        <taxon>Pseudomonadota</taxon>
        <taxon>Betaproteobacteria</taxon>
        <taxon>Burkholderiales</taxon>
        <taxon>Comamonadaceae</taxon>
        <taxon>Comamonas</taxon>
    </lineage>
</organism>
<dbReference type="AlphaFoldDB" id="A0A1Y0ES26"/>
<reference evidence="4 5" key="1">
    <citation type="submission" date="2017-05" db="EMBL/GenBank/DDBJ databases">
        <authorList>
            <person name="Song R."/>
            <person name="Chenine A.L."/>
            <person name="Ruprecht R.M."/>
        </authorList>
    </citation>
    <scope>NUCLEOTIDE SEQUENCE [LARGE SCALE GENOMIC DNA]</scope>
    <source>
        <strain evidence="4 5">DSM 26136</strain>
    </source>
</reference>
<dbReference type="KEGG" id="cser:CCO03_18930"/>
<feature type="region of interest" description="Disordered" evidence="1">
    <location>
        <begin position="40"/>
        <end position="142"/>
    </location>
</feature>
<name>A0A1Y0ES26_9BURK</name>
<gene>
    <name evidence="4" type="ORF">CCO03_18930</name>
</gene>
<dbReference type="EMBL" id="CP021455">
    <property type="protein sequence ID" value="ARU06457.1"/>
    <property type="molecule type" value="Genomic_DNA"/>
</dbReference>
<feature type="compositionally biased region" description="Pro residues" evidence="1">
    <location>
        <begin position="117"/>
        <end position="127"/>
    </location>
</feature>
<dbReference type="PROSITE" id="PS51724">
    <property type="entry name" value="SPOR"/>
    <property type="match status" value="1"/>
</dbReference>
<keyword evidence="2" id="KW-1133">Transmembrane helix</keyword>
<dbReference type="Pfam" id="PF05036">
    <property type="entry name" value="SPOR"/>
    <property type="match status" value="1"/>
</dbReference>
<dbReference type="Gene3D" id="3.30.70.1070">
    <property type="entry name" value="Sporulation related repeat"/>
    <property type="match status" value="1"/>
</dbReference>
<evidence type="ECO:0000259" key="3">
    <source>
        <dbReference type="PROSITE" id="PS51724"/>
    </source>
</evidence>
<evidence type="ECO:0000313" key="4">
    <source>
        <dbReference type="EMBL" id="ARU06457.1"/>
    </source>
</evidence>
<dbReference type="SUPFAM" id="SSF110997">
    <property type="entry name" value="Sporulation related repeat"/>
    <property type="match status" value="1"/>
</dbReference>
<evidence type="ECO:0000313" key="5">
    <source>
        <dbReference type="Proteomes" id="UP000196138"/>
    </source>
</evidence>
<keyword evidence="5" id="KW-1185">Reference proteome</keyword>
<dbReference type="GO" id="GO:0032153">
    <property type="term" value="C:cell division site"/>
    <property type="evidence" value="ECO:0007669"/>
    <property type="project" value="TreeGrafter"/>
</dbReference>
<dbReference type="InterPro" id="IPR007730">
    <property type="entry name" value="SPOR-like_dom"/>
</dbReference>
<proteinExistence type="predicted"/>
<keyword evidence="2" id="KW-0472">Membrane</keyword>
<feature type="transmembrane region" description="Helical" evidence="2">
    <location>
        <begin position="12"/>
        <end position="35"/>
    </location>
</feature>
<accession>A0A1Y0ES26</accession>
<feature type="region of interest" description="Disordered" evidence="1">
    <location>
        <begin position="215"/>
        <end position="235"/>
    </location>
</feature>
<dbReference type="Proteomes" id="UP000196138">
    <property type="component" value="Chromosome"/>
</dbReference>